<feature type="region of interest" description="Disordered" evidence="1">
    <location>
        <begin position="192"/>
        <end position="217"/>
    </location>
</feature>
<dbReference type="InterPro" id="IPR003131">
    <property type="entry name" value="T1-type_BTB"/>
</dbReference>
<name>A0ABR1AV51_POLSC</name>
<evidence type="ECO:0000256" key="1">
    <source>
        <dbReference type="SAM" id="MobiDB-lite"/>
    </source>
</evidence>
<evidence type="ECO:0000313" key="5">
    <source>
        <dbReference type="Proteomes" id="UP001359485"/>
    </source>
</evidence>
<dbReference type="Proteomes" id="UP001359485">
    <property type="component" value="Unassembled WGS sequence"/>
</dbReference>
<protein>
    <submittedName>
        <fullName evidence="4">Uncharacterized protein</fullName>
    </submittedName>
</protein>
<feature type="domain" description="Potassium channel tetramerisation-type BTB" evidence="2">
    <location>
        <begin position="84"/>
        <end position="153"/>
    </location>
</feature>
<reference evidence="4 5" key="1">
    <citation type="submission" date="2023-09" db="EMBL/GenBank/DDBJ databases">
        <title>Genomes of two closely related lineages of the louse Polyplax serrata with different host specificities.</title>
        <authorList>
            <person name="Martinu J."/>
            <person name="Tarabai H."/>
            <person name="Stefka J."/>
            <person name="Hypsa V."/>
        </authorList>
    </citation>
    <scope>NUCLEOTIDE SEQUENCE [LARGE SCALE GENOMIC DNA]</scope>
    <source>
        <strain evidence="4">98ZLc_SE</strain>
    </source>
</reference>
<keyword evidence="5" id="KW-1185">Reference proteome</keyword>
<dbReference type="Pfam" id="PF02214">
    <property type="entry name" value="BTB_2"/>
    <property type="match status" value="1"/>
</dbReference>
<dbReference type="InterPro" id="IPR048595">
    <property type="entry name" value="KCTD1-15-like_C"/>
</dbReference>
<gene>
    <name evidence="4" type="ORF">RUM44_010069</name>
</gene>
<dbReference type="PANTHER" id="PTHR14499:SF67">
    <property type="entry name" value="BTB_POZ DOMAIN-CONTAINING PROTEIN TIWAZ"/>
    <property type="match status" value="1"/>
</dbReference>
<comment type="caution">
    <text evidence="4">The sequence shown here is derived from an EMBL/GenBank/DDBJ whole genome shotgun (WGS) entry which is preliminary data.</text>
</comment>
<proteinExistence type="predicted"/>
<dbReference type="SUPFAM" id="SSF54695">
    <property type="entry name" value="POZ domain"/>
    <property type="match status" value="1"/>
</dbReference>
<evidence type="ECO:0000259" key="2">
    <source>
        <dbReference type="Pfam" id="PF02214"/>
    </source>
</evidence>
<dbReference type="EMBL" id="JAWJWF010000045">
    <property type="protein sequence ID" value="KAK6627591.1"/>
    <property type="molecule type" value="Genomic_DNA"/>
</dbReference>
<dbReference type="InterPro" id="IPR011333">
    <property type="entry name" value="SKP1/BTB/POZ_sf"/>
</dbReference>
<accession>A0ABR1AV51</accession>
<sequence>MTDEEASPPRSLRRSDQYAYPVHANFGRAVAADGFPSLKVKSEFSQQFVYARETGFLDVYGCDKHAREEVESLSELKMVGRELYPESRLAKLFNGNIPIVLDSLKQHYFIDRDGEMFRHILNFMRNSRLLIPENFDDLDLLMEEARYFDITPMCRQLEQLKKERLKKEKDTKETALTCQPFSAQSNHCVGNSKALKLSNNDSPRSADGTRSVSHQQHGSDSFECVALHISPDLGERIMLSGDRALLDEVFPEANSAMIDSRSSVAWNQHDTRHVIRFPLNGYCKLNSVQAITRLLNAGFKVAASNGGGVEGQQFSEYLFVRKVYPM</sequence>
<feature type="compositionally biased region" description="Polar residues" evidence="1">
    <location>
        <begin position="197"/>
        <end position="217"/>
    </location>
</feature>
<evidence type="ECO:0000259" key="3">
    <source>
        <dbReference type="Pfam" id="PF20871"/>
    </source>
</evidence>
<dbReference type="PANTHER" id="PTHR14499">
    <property type="entry name" value="POTASSIUM CHANNEL TETRAMERIZATION DOMAIN-CONTAINING"/>
    <property type="match status" value="1"/>
</dbReference>
<organism evidence="4 5">
    <name type="scientific">Polyplax serrata</name>
    <name type="common">Common mouse louse</name>
    <dbReference type="NCBI Taxonomy" id="468196"/>
    <lineage>
        <taxon>Eukaryota</taxon>
        <taxon>Metazoa</taxon>
        <taxon>Ecdysozoa</taxon>
        <taxon>Arthropoda</taxon>
        <taxon>Hexapoda</taxon>
        <taxon>Insecta</taxon>
        <taxon>Pterygota</taxon>
        <taxon>Neoptera</taxon>
        <taxon>Paraneoptera</taxon>
        <taxon>Psocodea</taxon>
        <taxon>Troctomorpha</taxon>
        <taxon>Phthiraptera</taxon>
        <taxon>Anoplura</taxon>
        <taxon>Polyplacidae</taxon>
        <taxon>Polyplax</taxon>
    </lineage>
</organism>
<dbReference type="Gene3D" id="3.30.710.10">
    <property type="entry name" value="Potassium Channel Kv1.1, Chain A"/>
    <property type="match status" value="1"/>
</dbReference>
<dbReference type="Pfam" id="PF20871">
    <property type="entry name" value="KCTD1-15_CTD"/>
    <property type="match status" value="1"/>
</dbReference>
<evidence type="ECO:0000313" key="4">
    <source>
        <dbReference type="EMBL" id="KAK6627591.1"/>
    </source>
</evidence>
<feature type="domain" description="BTB/POZ" evidence="3">
    <location>
        <begin position="223"/>
        <end position="321"/>
    </location>
</feature>